<dbReference type="Gene3D" id="3.40.50.1000">
    <property type="entry name" value="HAD superfamily/HAD-like"/>
    <property type="match status" value="1"/>
</dbReference>
<accession>A0A5A8CE25</accession>
<keyword evidence="3" id="KW-1185">Reference proteome</keyword>
<organism evidence="2 3">
    <name type="scientific">Cafeteria roenbergensis</name>
    <name type="common">Marine flagellate</name>
    <dbReference type="NCBI Taxonomy" id="33653"/>
    <lineage>
        <taxon>Eukaryota</taxon>
        <taxon>Sar</taxon>
        <taxon>Stramenopiles</taxon>
        <taxon>Bigyra</taxon>
        <taxon>Opalozoa</taxon>
        <taxon>Bicosoecida</taxon>
        <taxon>Cafeteriaceae</taxon>
        <taxon>Cafeteria</taxon>
    </lineage>
</organism>
<protein>
    <recommendedName>
        <fullName evidence="4">Haloacid dehalogenase-like hydrolase domain-containing protein 3</fullName>
    </recommendedName>
</protein>
<evidence type="ECO:0000313" key="3">
    <source>
        <dbReference type="Proteomes" id="UP000323011"/>
    </source>
</evidence>
<evidence type="ECO:0000256" key="1">
    <source>
        <dbReference type="ARBA" id="ARBA00022801"/>
    </source>
</evidence>
<dbReference type="InterPro" id="IPR006439">
    <property type="entry name" value="HAD-SF_hydro_IA"/>
</dbReference>
<dbReference type="GO" id="GO:0016787">
    <property type="term" value="F:hydrolase activity"/>
    <property type="evidence" value="ECO:0007669"/>
    <property type="project" value="UniProtKB-KW"/>
</dbReference>
<dbReference type="NCBIfam" id="TIGR01549">
    <property type="entry name" value="HAD-SF-IA-v1"/>
    <property type="match status" value="1"/>
</dbReference>
<proteinExistence type="predicted"/>
<comment type="caution">
    <text evidence="2">The sequence shown here is derived from an EMBL/GenBank/DDBJ whole genome shotgun (WGS) entry which is preliminary data.</text>
</comment>
<dbReference type="Pfam" id="PF13242">
    <property type="entry name" value="Hydrolase_like"/>
    <property type="match status" value="1"/>
</dbReference>
<dbReference type="Proteomes" id="UP000323011">
    <property type="component" value="Unassembled WGS sequence"/>
</dbReference>
<gene>
    <name evidence="2" type="ORF">FNF29_04697</name>
</gene>
<evidence type="ECO:0000313" key="2">
    <source>
        <dbReference type="EMBL" id="KAA0151222.1"/>
    </source>
</evidence>
<dbReference type="InterPro" id="IPR051540">
    <property type="entry name" value="S-2-haloacid_dehalogenase"/>
</dbReference>
<dbReference type="EMBL" id="VLTN01000028">
    <property type="protein sequence ID" value="KAA0151222.1"/>
    <property type="molecule type" value="Genomic_DNA"/>
</dbReference>
<dbReference type="PANTHER" id="PTHR43316">
    <property type="entry name" value="HYDROLASE, HALOACID DELAHOGENASE-RELATED"/>
    <property type="match status" value="1"/>
</dbReference>
<sequence>MLAALRDGGLRVVTLTNGNADVEATPLAGLVDASVSPALVGSAKPDRAMFEAAAKAGRAMAGSTLHVGDDPEADVRGAKRAGMRAILVVPPEHDEGGTCSHAERVRQAADAQLAATEEERADAVVGHATDVVPLLRTLGFGSAGM</sequence>
<dbReference type="SUPFAM" id="SSF56784">
    <property type="entry name" value="HAD-like"/>
    <property type="match status" value="1"/>
</dbReference>
<dbReference type="InterPro" id="IPR023214">
    <property type="entry name" value="HAD_sf"/>
</dbReference>
<dbReference type="InterPro" id="IPR036412">
    <property type="entry name" value="HAD-like_sf"/>
</dbReference>
<name>A0A5A8CE25_CAFRO</name>
<dbReference type="PANTHER" id="PTHR43316:SF3">
    <property type="entry name" value="HALOACID DEHALOGENASE, TYPE II (AFU_ORTHOLOGUE AFUA_2G07750)-RELATED"/>
    <property type="match status" value="1"/>
</dbReference>
<dbReference type="AlphaFoldDB" id="A0A5A8CE25"/>
<keyword evidence="1" id="KW-0378">Hydrolase</keyword>
<reference evidence="2 3" key="1">
    <citation type="submission" date="2019-07" db="EMBL/GenBank/DDBJ databases">
        <title>Genomes of Cafeteria roenbergensis.</title>
        <authorList>
            <person name="Fischer M.G."/>
            <person name="Hackl T."/>
            <person name="Roman M."/>
        </authorList>
    </citation>
    <scope>NUCLEOTIDE SEQUENCE [LARGE SCALE GENOMIC DNA]</scope>
    <source>
        <strain evidence="2 3">BVI</strain>
    </source>
</reference>
<evidence type="ECO:0008006" key="4">
    <source>
        <dbReference type="Google" id="ProtNLM"/>
    </source>
</evidence>